<evidence type="ECO:0000313" key="1">
    <source>
        <dbReference type="EMBL" id="KAJ0206505.1"/>
    </source>
</evidence>
<sequence>MEDADHILFNCPFVELIRKRIFTWCRINQNGINNSRDLLQFVASWGRCPKLRKRLIVIGCGMLWMNSKCRNERLFQGALLSTSSIVDKIKSLSYHWLKCREKYDVGSWLSWNSSPLSPL</sequence>
<dbReference type="Proteomes" id="UP000235145">
    <property type="component" value="Unassembled WGS sequence"/>
</dbReference>
<comment type="caution">
    <text evidence="1">The sequence shown here is derived from an EMBL/GenBank/DDBJ whole genome shotgun (WGS) entry which is preliminary data.</text>
</comment>
<keyword evidence="2" id="KW-1185">Reference proteome</keyword>
<accession>A0A9R1VKG9</accession>
<evidence type="ECO:0008006" key="3">
    <source>
        <dbReference type="Google" id="ProtNLM"/>
    </source>
</evidence>
<dbReference type="EMBL" id="NBSK02000005">
    <property type="protein sequence ID" value="KAJ0206505.1"/>
    <property type="molecule type" value="Genomic_DNA"/>
</dbReference>
<reference evidence="1 2" key="1">
    <citation type="journal article" date="2017" name="Nat. Commun.">
        <title>Genome assembly with in vitro proximity ligation data and whole-genome triplication in lettuce.</title>
        <authorList>
            <person name="Reyes-Chin-Wo S."/>
            <person name="Wang Z."/>
            <person name="Yang X."/>
            <person name="Kozik A."/>
            <person name="Arikit S."/>
            <person name="Song C."/>
            <person name="Xia L."/>
            <person name="Froenicke L."/>
            <person name="Lavelle D.O."/>
            <person name="Truco M.J."/>
            <person name="Xia R."/>
            <person name="Zhu S."/>
            <person name="Xu C."/>
            <person name="Xu H."/>
            <person name="Xu X."/>
            <person name="Cox K."/>
            <person name="Korf I."/>
            <person name="Meyers B.C."/>
            <person name="Michelmore R.W."/>
        </authorList>
    </citation>
    <scope>NUCLEOTIDE SEQUENCE [LARGE SCALE GENOMIC DNA]</scope>
    <source>
        <strain evidence="2">cv. Salinas</strain>
        <tissue evidence="1">Seedlings</tissue>
    </source>
</reference>
<evidence type="ECO:0000313" key="2">
    <source>
        <dbReference type="Proteomes" id="UP000235145"/>
    </source>
</evidence>
<protein>
    <recommendedName>
        <fullName evidence="3">Reverse transcriptase zinc-binding domain-containing protein</fullName>
    </recommendedName>
</protein>
<organism evidence="1 2">
    <name type="scientific">Lactuca sativa</name>
    <name type="common">Garden lettuce</name>
    <dbReference type="NCBI Taxonomy" id="4236"/>
    <lineage>
        <taxon>Eukaryota</taxon>
        <taxon>Viridiplantae</taxon>
        <taxon>Streptophyta</taxon>
        <taxon>Embryophyta</taxon>
        <taxon>Tracheophyta</taxon>
        <taxon>Spermatophyta</taxon>
        <taxon>Magnoliopsida</taxon>
        <taxon>eudicotyledons</taxon>
        <taxon>Gunneridae</taxon>
        <taxon>Pentapetalae</taxon>
        <taxon>asterids</taxon>
        <taxon>campanulids</taxon>
        <taxon>Asterales</taxon>
        <taxon>Asteraceae</taxon>
        <taxon>Cichorioideae</taxon>
        <taxon>Cichorieae</taxon>
        <taxon>Lactucinae</taxon>
        <taxon>Lactuca</taxon>
    </lineage>
</organism>
<gene>
    <name evidence="1" type="ORF">LSAT_V11C500297080</name>
</gene>
<proteinExistence type="predicted"/>
<name>A0A9R1VKG9_LACSA</name>
<dbReference type="AlphaFoldDB" id="A0A9R1VKG9"/>